<dbReference type="InterPro" id="IPR019049">
    <property type="entry name" value="Nucleoporin_prot_Ndc1/Nup"/>
</dbReference>
<feature type="transmembrane region" description="Helical" evidence="13">
    <location>
        <begin position="233"/>
        <end position="257"/>
    </location>
</feature>
<evidence type="ECO:0000256" key="1">
    <source>
        <dbReference type="ARBA" id="ARBA00004232"/>
    </source>
</evidence>
<organism evidence="14 15">
    <name type="scientific">Syphacia muris</name>
    <dbReference type="NCBI Taxonomy" id="451379"/>
    <lineage>
        <taxon>Eukaryota</taxon>
        <taxon>Metazoa</taxon>
        <taxon>Ecdysozoa</taxon>
        <taxon>Nematoda</taxon>
        <taxon>Chromadorea</taxon>
        <taxon>Rhabditida</taxon>
        <taxon>Spirurina</taxon>
        <taxon>Oxyuridomorpha</taxon>
        <taxon>Oxyuroidea</taxon>
        <taxon>Oxyuridae</taxon>
        <taxon>Syphacia</taxon>
    </lineage>
</organism>
<name>A0A0N5AGD6_9BILA</name>
<keyword evidence="6" id="KW-0509">mRNA transport</keyword>
<evidence type="ECO:0000256" key="8">
    <source>
        <dbReference type="ARBA" id="ARBA00022989"/>
    </source>
</evidence>
<evidence type="ECO:0000256" key="11">
    <source>
        <dbReference type="ARBA" id="ARBA00023136"/>
    </source>
</evidence>
<dbReference type="GO" id="GO:0051028">
    <property type="term" value="P:mRNA transport"/>
    <property type="evidence" value="ECO:0007669"/>
    <property type="project" value="UniProtKB-KW"/>
</dbReference>
<evidence type="ECO:0000256" key="3">
    <source>
        <dbReference type="ARBA" id="ARBA00005760"/>
    </source>
</evidence>
<dbReference type="GO" id="GO:0015031">
    <property type="term" value="P:protein transport"/>
    <property type="evidence" value="ECO:0007669"/>
    <property type="project" value="UniProtKB-KW"/>
</dbReference>
<dbReference type="PANTHER" id="PTHR13269:SF6">
    <property type="entry name" value="NUCLEOPORIN NDC1"/>
    <property type="match status" value="1"/>
</dbReference>
<proteinExistence type="inferred from homology"/>
<keyword evidence="4" id="KW-0813">Transport</keyword>
<keyword evidence="11 13" id="KW-0472">Membrane</keyword>
<evidence type="ECO:0000313" key="14">
    <source>
        <dbReference type="Proteomes" id="UP000046393"/>
    </source>
</evidence>
<protein>
    <submittedName>
        <fullName evidence="15">Nucleoporin Ndc1</fullName>
    </submittedName>
</protein>
<dbReference type="Proteomes" id="UP000046393">
    <property type="component" value="Unplaced"/>
</dbReference>
<keyword evidence="14" id="KW-1185">Reference proteome</keyword>
<feature type="transmembrane region" description="Helical" evidence="13">
    <location>
        <begin position="66"/>
        <end position="88"/>
    </location>
</feature>
<reference evidence="15" key="1">
    <citation type="submission" date="2017-02" db="UniProtKB">
        <authorList>
            <consortium name="WormBaseParasite"/>
        </authorList>
    </citation>
    <scope>IDENTIFICATION</scope>
</reference>
<evidence type="ECO:0000313" key="15">
    <source>
        <dbReference type="WBParaSite" id="SMUV_0000338101-mRNA-1"/>
    </source>
</evidence>
<evidence type="ECO:0000256" key="7">
    <source>
        <dbReference type="ARBA" id="ARBA00022927"/>
    </source>
</evidence>
<feature type="transmembrane region" description="Helical" evidence="13">
    <location>
        <begin position="108"/>
        <end position="131"/>
    </location>
</feature>
<feature type="transmembrane region" description="Helical" evidence="13">
    <location>
        <begin position="263"/>
        <end position="284"/>
    </location>
</feature>
<keyword evidence="9" id="KW-0811">Translocation</keyword>
<dbReference type="AlphaFoldDB" id="A0A0N5AGD6"/>
<dbReference type="GO" id="GO:0030674">
    <property type="term" value="F:protein-macromolecule adaptor activity"/>
    <property type="evidence" value="ECO:0007669"/>
    <property type="project" value="TreeGrafter"/>
</dbReference>
<keyword evidence="10" id="KW-0906">Nuclear pore complex</keyword>
<dbReference type="PANTHER" id="PTHR13269">
    <property type="entry name" value="NUCLEOPORIN NDC1"/>
    <property type="match status" value="1"/>
</dbReference>
<dbReference type="GO" id="GO:0031965">
    <property type="term" value="C:nuclear membrane"/>
    <property type="evidence" value="ECO:0007669"/>
    <property type="project" value="UniProtKB-SubCell"/>
</dbReference>
<keyword evidence="5 13" id="KW-0812">Transmembrane</keyword>
<comment type="similarity">
    <text evidence="3">Belongs to the NDC1 family.</text>
</comment>
<evidence type="ECO:0000256" key="5">
    <source>
        <dbReference type="ARBA" id="ARBA00022692"/>
    </source>
</evidence>
<evidence type="ECO:0000256" key="13">
    <source>
        <dbReference type="SAM" id="Phobius"/>
    </source>
</evidence>
<keyword evidence="7" id="KW-0653">Protein transport</keyword>
<dbReference type="Pfam" id="PF09531">
    <property type="entry name" value="Ndc1_Nup"/>
    <property type="match status" value="1"/>
</dbReference>
<evidence type="ECO:0000256" key="12">
    <source>
        <dbReference type="ARBA" id="ARBA00023242"/>
    </source>
</evidence>
<dbReference type="STRING" id="451379.A0A0N5AGD6"/>
<accession>A0A0N5AGD6</accession>
<feature type="transmembrane region" description="Helical" evidence="13">
    <location>
        <begin position="176"/>
        <end position="196"/>
    </location>
</feature>
<evidence type="ECO:0000256" key="4">
    <source>
        <dbReference type="ARBA" id="ARBA00022448"/>
    </source>
</evidence>
<dbReference type="WBParaSite" id="SMUV_0000338101-mRNA-1">
    <property type="protein sequence ID" value="SMUV_0000338101-mRNA-1"/>
    <property type="gene ID" value="SMUV_0000338101"/>
</dbReference>
<evidence type="ECO:0000256" key="2">
    <source>
        <dbReference type="ARBA" id="ARBA00004567"/>
    </source>
</evidence>
<keyword evidence="8 13" id="KW-1133">Transmembrane helix</keyword>
<dbReference type="GO" id="GO:0006999">
    <property type="term" value="P:nuclear pore organization"/>
    <property type="evidence" value="ECO:0007669"/>
    <property type="project" value="TreeGrafter"/>
</dbReference>
<evidence type="ECO:0000256" key="6">
    <source>
        <dbReference type="ARBA" id="ARBA00022816"/>
    </source>
</evidence>
<evidence type="ECO:0000256" key="9">
    <source>
        <dbReference type="ARBA" id="ARBA00023010"/>
    </source>
</evidence>
<dbReference type="GO" id="GO:0070762">
    <property type="term" value="C:nuclear pore transmembrane ring"/>
    <property type="evidence" value="ECO:0007669"/>
    <property type="project" value="TreeGrafter"/>
</dbReference>
<comment type="subcellular location">
    <subcellularLocation>
        <location evidence="1">Nucleus membrane</location>
        <topology evidence="1">Multi-pass membrane protein</topology>
    </subcellularLocation>
    <subcellularLocation>
        <location evidence="2">Nucleus</location>
        <location evidence="2">Nuclear pore complex</location>
    </subcellularLocation>
</comment>
<sequence length="569" mass="64228">MEDRTDVSEINGFPHPFLLDDLDDQSRTVFSPQTISSTANRKVVSVEDSAIRWFSNIMFCRKKNAVLLYSGIASVFFMLTAALLRLSLLHPVTSVSNAFLTLVSPGVWLLLFLYVVLDSICMMCIGIFLLKYDVEKSFSIWNYVPWVVFCGFFGSDLLKKCLLLLAGLGYSESFNSWIYVFIVCAMSFVCSFWITFRFNYQLVFPAIELVPMTCIQAAFHTERDKVFRVIFPVARWILTLVLIAGLPCFGWKIFSAILNVRCYFTWALLCFLQLYSHYMGVSILKGFVLQRYTFELPELYLGIINPLKNAPNLITALESNSITLKAFALWDLRDLAIKSGHPRNWDAVREVCVGVLQHVKSQLDQATSQIQRESYASLVLNEDQNKSSVQTGPTILLANQLYKDKNLRKRVLKSDISDVHSENSSLIDTWIALLNKWSYSAANSHIIFSSYEANLAILCIESLGMLIWHSYDEDGYGVVQKDLGSLISLLLQLVVGLDRYIRHNKQVRNEIVLSNLAVVNGLDSSVYSTINRIACKFGTALSAIGLTPLELDMLDTLTGLPQGVNGREP</sequence>
<evidence type="ECO:0000256" key="10">
    <source>
        <dbReference type="ARBA" id="ARBA00023132"/>
    </source>
</evidence>
<feature type="transmembrane region" description="Helical" evidence="13">
    <location>
        <begin position="143"/>
        <end position="170"/>
    </location>
</feature>
<keyword evidence="12" id="KW-0539">Nucleus</keyword>